<comment type="caution">
    <text evidence="4">The sequence shown here is derived from an EMBL/GenBank/DDBJ whole genome shotgun (WGS) entry which is preliminary data.</text>
</comment>
<reference evidence="4 5" key="1">
    <citation type="submission" date="2020-02" db="EMBL/GenBank/DDBJ databases">
        <title>Whole-genome analyses of novel actinobacteria.</title>
        <authorList>
            <person name="Sahin N."/>
            <person name="Tatar D."/>
        </authorList>
    </citation>
    <scope>NUCLEOTIDE SEQUENCE [LARGE SCALE GENOMIC DNA]</scope>
    <source>
        <strain evidence="4 5">SB3404</strain>
    </source>
</reference>
<dbReference type="AlphaFoldDB" id="A0A6G4WPB9"/>
<feature type="compositionally biased region" description="Polar residues" evidence="1">
    <location>
        <begin position="92"/>
        <end position="102"/>
    </location>
</feature>
<dbReference type="PANTHER" id="PTHR31157:SF1">
    <property type="entry name" value="SCP DOMAIN-CONTAINING PROTEIN"/>
    <property type="match status" value="1"/>
</dbReference>
<organism evidence="4 5">
    <name type="scientific">Streptomyces boncukensis</name>
    <dbReference type="NCBI Taxonomy" id="2711219"/>
    <lineage>
        <taxon>Bacteria</taxon>
        <taxon>Bacillati</taxon>
        <taxon>Actinomycetota</taxon>
        <taxon>Actinomycetes</taxon>
        <taxon>Kitasatosporales</taxon>
        <taxon>Streptomycetaceae</taxon>
        <taxon>Streptomyces</taxon>
    </lineage>
</organism>
<keyword evidence="2" id="KW-0732">Signal</keyword>
<evidence type="ECO:0000313" key="5">
    <source>
        <dbReference type="Proteomes" id="UP000477722"/>
    </source>
</evidence>
<dbReference type="SUPFAM" id="SSF55797">
    <property type="entry name" value="PR-1-like"/>
    <property type="match status" value="1"/>
</dbReference>
<dbReference type="InterPro" id="IPR014044">
    <property type="entry name" value="CAP_dom"/>
</dbReference>
<feature type="domain" description="SCP" evidence="3">
    <location>
        <begin position="168"/>
        <end position="282"/>
    </location>
</feature>
<feature type="compositionally biased region" description="Basic and acidic residues" evidence="1">
    <location>
        <begin position="126"/>
        <end position="137"/>
    </location>
</feature>
<evidence type="ECO:0000259" key="3">
    <source>
        <dbReference type="Pfam" id="PF00188"/>
    </source>
</evidence>
<dbReference type="Gene3D" id="3.40.33.10">
    <property type="entry name" value="CAP"/>
    <property type="match status" value="1"/>
</dbReference>
<evidence type="ECO:0000313" key="4">
    <source>
        <dbReference type="EMBL" id="NGO67109.1"/>
    </source>
</evidence>
<evidence type="ECO:0000256" key="1">
    <source>
        <dbReference type="SAM" id="MobiDB-lite"/>
    </source>
</evidence>
<dbReference type="Pfam" id="PF00188">
    <property type="entry name" value="CAP"/>
    <property type="match status" value="1"/>
</dbReference>
<dbReference type="CDD" id="cd05379">
    <property type="entry name" value="CAP_bacterial"/>
    <property type="match status" value="1"/>
</dbReference>
<keyword evidence="5" id="KW-1185">Reference proteome</keyword>
<accession>A0A6G4WPB9</accession>
<feature type="signal peptide" evidence="2">
    <location>
        <begin position="1"/>
        <end position="20"/>
    </location>
</feature>
<sequence>MRTGLLGASAAMAMGAVAVASGLVPGPGGLGGPQRDDRVQAEGPADLDTAVPLPAPPAGSGTEDGAADRADSGKAPGRKTSRDGQKDGADQSGKQRPPTSAEPSRKQSSREKAGTGDGASPKRPGGRKDAADARGPDARQGVGDGGSTAAPPDPDTPDTESAAEREVLALVNQERAKAGCRPVEPDAELAELAGDFSADMARRGFFSHTSPDGQSPWDRADRAGISDLGGENIARGQANAQSVMDSWMKSPGHRANILNCDYRTMGVGARFAEGGPWWTQEFGF</sequence>
<dbReference type="RefSeq" id="WP_165296772.1">
    <property type="nucleotide sequence ID" value="NZ_JAAKZZ010000008.1"/>
</dbReference>
<proteinExistence type="predicted"/>
<feature type="compositionally biased region" description="Basic and acidic residues" evidence="1">
    <location>
        <begin position="80"/>
        <end position="89"/>
    </location>
</feature>
<protein>
    <submittedName>
        <fullName evidence="4">CAP domain-containing protein</fullName>
    </submittedName>
</protein>
<gene>
    <name evidence="4" type="ORF">G5C65_01765</name>
</gene>
<dbReference type="Proteomes" id="UP000477722">
    <property type="component" value="Unassembled WGS sequence"/>
</dbReference>
<name>A0A6G4WPB9_9ACTN</name>
<dbReference type="InterPro" id="IPR035940">
    <property type="entry name" value="CAP_sf"/>
</dbReference>
<feature type="compositionally biased region" description="Basic and acidic residues" evidence="1">
    <location>
        <begin position="103"/>
        <end position="114"/>
    </location>
</feature>
<dbReference type="PANTHER" id="PTHR31157">
    <property type="entry name" value="SCP DOMAIN-CONTAINING PROTEIN"/>
    <property type="match status" value="1"/>
</dbReference>
<evidence type="ECO:0000256" key="2">
    <source>
        <dbReference type="SAM" id="SignalP"/>
    </source>
</evidence>
<feature type="chain" id="PRO_5038472293" evidence="2">
    <location>
        <begin position="21"/>
        <end position="284"/>
    </location>
</feature>
<feature type="region of interest" description="Disordered" evidence="1">
    <location>
        <begin position="21"/>
        <end position="162"/>
    </location>
</feature>
<dbReference type="EMBL" id="JAAKZZ010000008">
    <property type="protein sequence ID" value="NGO67109.1"/>
    <property type="molecule type" value="Genomic_DNA"/>
</dbReference>